<protein>
    <submittedName>
        <fullName evidence="2">Uncharacterized protein</fullName>
    </submittedName>
</protein>
<name>Q5JLX8_ORYSJ</name>
<dbReference type="EMBL" id="AP003376">
    <property type="protein sequence ID" value="BAD87529.1"/>
    <property type="molecule type" value="Genomic_DNA"/>
</dbReference>
<feature type="region of interest" description="Disordered" evidence="1">
    <location>
        <begin position="1"/>
        <end position="51"/>
    </location>
</feature>
<feature type="compositionally biased region" description="Basic and acidic residues" evidence="1">
    <location>
        <begin position="1"/>
        <end position="13"/>
    </location>
</feature>
<gene>
    <name evidence="2" type="primary">OSJNBa0014K08.32</name>
</gene>
<sequence length="112" mass="11702">MATRRRAGDERRGRGTAGDGRGEPEAVPTVKTAAGRRGGEGRGYEKETLQRHIPPLFDGALIGVDADNGSKAHGFPAVEEAQVSASLGTPFAGSRCSTPRCLGACRCNVHPM</sequence>
<dbReference type="Proteomes" id="UP000817658">
    <property type="component" value="Chromosome 1"/>
</dbReference>
<feature type="compositionally biased region" description="Basic and acidic residues" evidence="1">
    <location>
        <begin position="37"/>
        <end position="50"/>
    </location>
</feature>
<dbReference type="AlphaFoldDB" id="Q5JLX8"/>
<accession>Q5JLX8</accession>
<evidence type="ECO:0000313" key="2">
    <source>
        <dbReference type="EMBL" id="BAD87529.1"/>
    </source>
</evidence>
<organism evidence="2">
    <name type="scientific">Oryza sativa subsp. japonica</name>
    <name type="common">Rice</name>
    <dbReference type="NCBI Taxonomy" id="39947"/>
    <lineage>
        <taxon>Eukaryota</taxon>
        <taxon>Viridiplantae</taxon>
        <taxon>Streptophyta</taxon>
        <taxon>Embryophyta</taxon>
        <taxon>Tracheophyta</taxon>
        <taxon>Spermatophyta</taxon>
        <taxon>Magnoliopsida</taxon>
        <taxon>Liliopsida</taxon>
        <taxon>Poales</taxon>
        <taxon>Poaceae</taxon>
        <taxon>BOP clade</taxon>
        <taxon>Oryzoideae</taxon>
        <taxon>Oryzeae</taxon>
        <taxon>Oryzinae</taxon>
        <taxon>Oryza</taxon>
        <taxon>Oryza sativa</taxon>
    </lineage>
</organism>
<evidence type="ECO:0000256" key="1">
    <source>
        <dbReference type="SAM" id="MobiDB-lite"/>
    </source>
</evidence>
<reference evidence="2" key="1">
    <citation type="journal article" date="2002" name="Nature">
        <title>The genome sequence and structure of rice chromosome 1.</title>
        <authorList>
            <person name="Sasaki T."/>
            <person name="Matsumoto T."/>
            <person name="Yamamoto K."/>
            <person name="Sakata K."/>
            <person name="Baba T."/>
            <person name="Katayose Y."/>
            <person name="Wu J."/>
            <person name="Niimura Y."/>
            <person name="Cheng Z."/>
            <person name="Nagamura Y."/>
            <person name="Antonio B.A."/>
            <person name="Kanamori H."/>
            <person name="Hosokawa S."/>
            <person name="Masukawa M."/>
            <person name="Arikawa K."/>
            <person name="Chiden Y."/>
            <person name="Hayashi M."/>
            <person name="Okamoto M."/>
            <person name="Ando T."/>
            <person name="Aoki H."/>
            <person name="Arita K."/>
            <person name="Hamada M."/>
            <person name="Harada C."/>
            <person name="Hijishita S."/>
            <person name="Honda M."/>
            <person name="Ichikawa Y."/>
            <person name="Idonuma A."/>
            <person name="Iijima M."/>
            <person name="Ikeda M."/>
            <person name="Ikeno M."/>
            <person name="Itoh S."/>
            <person name="Itoh T."/>
            <person name="Itoh Y."/>
            <person name="Itoh Y."/>
            <person name="Iwabuchi A."/>
            <person name="Kamiya K."/>
            <person name="Karasawa W."/>
            <person name="Katagiri S."/>
            <person name="Kikuta A."/>
            <person name="Kobayashi N."/>
            <person name="Kono I."/>
            <person name="Machita K."/>
            <person name="Maehara T."/>
            <person name="Mizuno H."/>
            <person name="Mizubayashi T."/>
            <person name="Mukai Y."/>
            <person name="Nagasaki H."/>
            <person name="Nakashima M."/>
            <person name="Nakama Y."/>
            <person name="Nakamichi Y."/>
            <person name="Nakamura M."/>
            <person name="Namiki N."/>
            <person name="Negishi M."/>
            <person name="Ohta I."/>
            <person name="Ono N."/>
            <person name="Saji S."/>
            <person name="Sakai K."/>
            <person name="Shibata M."/>
            <person name="Shimokawa T."/>
            <person name="Shomura A."/>
            <person name="Song J."/>
            <person name="Takazaki Y."/>
            <person name="Terasawa K."/>
            <person name="Tsuji K."/>
            <person name="Waki K."/>
            <person name="Yamagata H."/>
            <person name="Yamane H."/>
            <person name="Yoshiki S."/>
            <person name="Yoshihara R."/>
            <person name="Yukawa K."/>
            <person name="Zhong H."/>
            <person name="Iwama H."/>
            <person name="Endo T."/>
            <person name="Ito H."/>
            <person name="Hahn J.H."/>
            <person name="Kim H.I."/>
            <person name="Eun M.Y."/>
            <person name="Yano M."/>
            <person name="Jiang J."/>
            <person name="Gojobori T."/>
        </authorList>
    </citation>
    <scope>NUCLEOTIDE SEQUENCE [LARGE SCALE GENOMIC DNA]</scope>
</reference>
<proteinExistence type="predicted"/>